<accession>A0ABW4ZFN6</accession>
<protein>
    <submittedName>
        <fullName evidence="6">Succinylglutamate desuccinylase/aspartoacylase family protein</fullName>
    </submittedName>
</protein>
<evidence type="ECO:0000256" key="1">
    <source>
        <dbReference type="ARBA" id="ARBA00001947"/>
    </source>
</evidence>
<proteinExistence type="predicted"/>
<dbReference type="RefSeq" id="WP_377089884.1">
    <property type="nucleotide sequence ID" value="NZ_JBHSJL010000014.1"/>
</dbReference>
<keyword evidence="2" id="KW-0479">Metal-binding</keyword>
<feature type="domain" description="Succinylglutamate desuccinylase/Aspartoacylase catalytic" evidence="5">
    <location>
        <begin position="49"/>
        <end position="228"/>
    </location>
</feature>
<dbReference type="Proteomes" id="UP001597389">
    <property type="component" value="Unassembled WGS sequence"/>
</dbReference>
<gene>
    <name evidence="6" type="ORF">ACFSW8_17720</name>
</gene>
<dbReference type="EMBL" id="JBHUJB010000089">
    <property type="protein sequence ID" value="MFD2160748.1"/>
    <property type="molecule type" value="Genomic_DNA"/>
</dbReference>
<dbReference type="PANTHER" id="PTHR37326">
    <property type="entry name" value="BLL3975 PROTEIN"/>
    <property type="match status" value="1"/>
</dbReference>
<evidence type="ECO:0000259" key="5">
    <source>
        <dbReference type="Pfam" id="PF24827"/>
    </source>
</evidence>
<evidence type="ECO:0000313" key="6">
    <source>
        <dbReference type="EMBL" id="MFD2160748.1"/>
    </source>
</evidence>
<dbReference type="Gene3D" id="3.40.630.10">
    <property type="entry name" value="Zn peptidases"/>
    <property type="match status" value="1"/>
</dbReference>
<dbReference type="InterPro" id="IPR043795">
    <property type="entry name" value="N-alpha-Ac-DABA-like"/>
</dbReference>
<dbReference type="InterPro" id="IPR055438">
    <property type="entry name" value="AstE_AspA_cat"/>
</dbReference>
<evidence type="ECO:0000313" key="7">
    <source>
        <dbReference type="Proteomes" id="UP001597389"/>
    </source>
</evidence>
<comment type="caution">
    <text evidence="6">The sequence shown here is derived from an EMBL/GenBank/DDBJ whole genome shotgun (WGS) entry which is preliminary data.</text>
</comment>
<keyword evidence="7" id="KW-1185">Reference proteome</keyword>
<name>A0ABW4ZFN6_9BACT</name>
<dbReference type="Pfam" id="PF24827">
    <property type="entry name" value="AstE_AspA_cat"/>
    <property type="match status" value="1"/>
</dbReference>
<sequence length="355" mass="38869">MDRRKQESYEIHGHKVAPGTQEVVRLPVGVFRNHAQVELDVAVAHGRKPGPTVLLTACVHGDEINGVETIRRVLRASALKSLKGTVLAVPIVNVPAFLNRSRYLPDRRDLNRLFPGSAKGSLGARLANVLCDSLVARADLVIDLHTGALNRPNLPQLRVTARDEASMRLAKVFGAALTIVSPSREGSFRGHCFQQNKPILLFEGGEALRLEAQSIRTAYRGIFSVMRELGMLARRSRPEKFIGNMILSEKSYWIRAEVGGLFTPLVPLGAMIESGAEVGFIADPMGGVERKVVAPRQGMLIGRTNEGIADEGDALFHVALLSDMEDAQGKYEENLLGDAHPDEEHAVHYQQVDAR</sequence>
<dbReference type="InterPro" id="IPR053138">
    <property type="entry name" value="N-alpha-Ac-DABA_deacetylase"/>
</dbReference>
<dbReference type="PIRSF" id="PIRSF039012">
    <property type="entry name" value="ASP"/>
    <property type="match status" value="1"/>
</dbReference>
<keyword evidence="4" id="KW-0862">Zinc</keyword>
<dbReference type="PANTHER" id="PTHR37326:SF2">
    <property type="entry name" value="SUCCINYLGLUTAMATE DESUCCINYLASE_ASPARTOACYLASE FAMILY PROTEIN"/>
    <property type="match status" value="1"/>
</dbReference>
<dbReference type="SUPFAM" id="SSF53187">
    <property type="entry name" value="Zn-dependent exopeptidases"/>
    <property type="match status" value="1"/>
</dbReference>
<dbReference type="CDD" id="cd06251">
    <property type="entry name" value="M14_ASTE_ASPA-like"/>
    <property type="match status" value="1"/>
</dbReference>
<evidence type="ECO:0000256" key="4">
    <source>
        <dbReference type="ARBA" id="ARBA00022833"/>
    </source>
</evidence>
<evidence type="ECO:0000256" key="3">
    <source>
        <dbReference type="ARBA" id="ARBA00022801"/>
    </source>
</evidence>
<keyword evidence="3" id="KW-0378">Hydrolase</keyword>
<organism evidence="6 7">
    <name type="scientific">Rubritalea tangerina</name>
    <dbReference type="NCBI Taxonomy" id="430798"/>
    <lineage>
        <taxon>Bacteria</taxon>
        <taxon>Pseudomonadati</taxon>
        <taxon>Verrucomicrobiota</taxon>
        <taxon>Verrucomicrobiia</taxon>
        <taxon>Verrucomicrobiales</taxon>
        <taxon>Rubritaleaceae</taxon>
        <taxon>Rubritalea</taxon>
    </lineage>
</organism>
<reference evidence="7" key="1">
    <citation type="journal article" date="2019" name="Int. J. Syst. Evol. Microbiol.">
        <title>The Global Catalogue of Microorganisms (GCM) 10K type strain sequencing project: providing services to taxonomists for standard genome sequencing and annotation.</title>
        <authorList>
            <consortium name="The Broad Institute Genomics Platform"/>
            <consortium name="The Broad Institute Genome Sequencing Center for Infectious Disease"/>
            <person name="Wu L."/>
            <person name="Ma J."/>
        </authorList>
    </citation>
    <scope>NUCLEOTIDE SEQUENCE [LARGE SCALE GENOMIC DNA]</scope>
    <source>
        <strain evidence="7">CCUG 57942</strain>
    </source>
</reference>
<comment type="cofactor">
    <cofactor evidence="1">
        <name>Zn(2+)</name>
        <dbReference type="ChEBI" id="CHEBI:29105"/>
    </cofactor>
</comment>
<evidence type="ECO:0000256" key="2">
    <source>
        <dbReference type="ARBA" id="ARBA00022723"/>
    </source>
</evidence>